<gene>
    <name evidence="1" type="ORF">IE53DRAFT_215626</name>
</gene>
<keyword evidence="2" id="KW-1185">Reference proteome</keyword>
<dbReference type="EMBL" id="KZ820281">
    <property type="protein sequence ID" value="PWN48038.1"/>
    <property type="molecule type" value="Genomic_DNA"/>
</dbReference>
<protein>
    <submittedName>
        <fullName evidence="1">Uncharacterized protein</fullName>
    </submittedName>
</protein>
<organism evidence="1 2">
    <name type="scientific">Violaceomyces palustris</name>
    <dbReference type="NCBI Taxonomy" id="1673888"/>
    <lineage>
        <taxon>Eukaryota</taxon>
        <taxon>Fungi</taxon>
        <taxon>Dikarya</taxon>
        <taxon>Basidiomycota</taxon>
        <taxon>Ustilaginomycotina</taxon>
        <taxon>Ustilaginomycetes</taxon>
        <taxon>Violaceomycetales</taxon>
        <taxon>Violaceomycetaceae</taxon>
        <taxon>Violaceomyces</taxon>
    </lineage>
</organism>
<sequence>MSALHAVIVLHPSPLCKLSSAGEGEIMALSTVSRRLSARLKIWVDHDPWASIYRVKGGTKISRISSNARGSSTILASVISSFFPSGATLLYLSSGSQSKVIKGKGGNATHPALRRLGQTSSLVSLLSKRYESLEPV</sequence>
<dbReference type="Proteomes" id="UP000245626">
    <property type="component" value="Unassembled WGS sequence"/>
</dbReference>
<evidence type="ECO:0000313" key="2">
    <source>
        <dbReference type="Proteomes" id="UP000245626"/>
    </source>
</evidence>
<reference evidence="1 2" key="1">
    <citation type="journal article" date="2018" name="Mol. Biol. Evol.">
        <title>Broad Genomic Sampling Reveals a Smut Pathogenic Ancestry of the Fungal Clade Ustilaginomycotina.</title>
        <authorList>
            <person name="Kijpornyongpan T."/>
            <person name="Mondo S.J."/>
            <person name="Barry K."/>
            <person name="Sandor L."/>
            <person name="Lee J."/>
            <person name="Lipzen A."/>
            <person name="Pangilinan J."/>
            <person name="LaButti K."/>
            <person name="Hainaut M."/>
            <person name="Henrissat B."/>
            <person name="Grigoriev I.V."/>
            <person name="Spatafora J.W."/>
            <person name="Aime M.C."/>
        </authorList>
    </citation>
    <scope>NUCLEOTIDE SEQUENCE [LARGE SCALE GENOMIC DNA]</scope>
    <source>
        <strain evidence="1 2">SA 807</strain>
    </source>
</reference>
<proteinExistence type="predicted"/>
<name>A0ACD0NQD6_9BASI</name>
<accession>A0ACD0NQD6</accession>
<evidence type="ECO:0000313" key="1">
    <source>
        <dbReference type="EMBL" id="PWN48038.1"/>
    </source>
</evidence>